<dbReference type="AlphaFoldDB" id="A0A0N4VEM2"/>
<organism evidence="3">
    <name type="scientific">Enterobius vermicularis</name>
    <name type="common">Human pinworm</name>
    <dbReference type="NCBI Taxonomy" id="51028"/>
    <lineage>
        <taxon>Eukaryota</taxon>
        <taxon>Metazoa</taxon>
        <taxon>Ecdysozoa</taxon>
        <taxon>Nematoda</taxon>
        <taxon>Chromadorea</taxon>
        <taxon>Rhabditida</taxon>
        <taxon>Spirurina</taxon>
        <taxon>Oxyuridomorpha</taxon>
        <taxon>Oxyuroidea</taxon>
        <taxon>Oxyuridae</taxon>
        <taxon>Enterobius</taxon>
    </lineage>
</organism>
<dbReference type="Proteomes" id="UP000274131">
    <property type="component" value="Unassembled WGS sequence"/>
</dbReference>
<gene>
    <name evidence="1" type="ORF">EVEC_LOCUS8579</name>
</gene>
<name>A0A0N4VEM2_ENTVE</name>
<evidence type="ECO:0000313" key="3">
    <source>
        <dbReference type="WBParaSite" id="EVEC_0000913801-mRNA-1"/>
    </source>
</evidence>
<reference evidence="3" key="1">
    <citation type="submission" date="2017-02" db="UniProtKB">
        <authorList>
            <consortium name="WormBaseParasite"/>
        </authorList>
    </citation>
    <scope>IDENTIFICATION</scope>
</reference>
<proteinExistence type="predicted"/>
<reference evidence="1 2" key="2">
    <citation type="submission" date="2018-10" db="EMBL/GenBank/DDBJ databases">
        <authorList>
            <consortium name="Pathogen Informatics"/>
        </authorList>
    </citation>
    <scope>NUCLEOTIDE SEQUENCE [LARGE SCALE GENOMIC DNA]</scope>
</reference>
<evidence type="ECO:0000313" key="2">
    <source>
        <dbReference type="Proteomes" id="UP000274131"/>
    </source>
</evidence>
<dbReference type="EMBL" id="UXUI01009493">
    <property type="protein sequence ID" value="VDD93828.1"/>
    <property type="molecule type" value="Genomic_DNA"/>
</dbReference>
<evidence type="ECO:0000313" key="1">
    <source>
        <dbReference type="EMBL" id="VDD93828.1"/>
    </source>
</evidence>
<dbReference type="WBParaSite" id="EVEC_0000913801-mRNA-1">
    <property type="protein sequence ID" value="EVEC_0000913801-mRNA-1"/>
    <property type="gene ID" value="EVEC_0000913801"/>
</dbReference>
<sequence length="109" mass="12436">MGDECKASKHNRSLNMKKGKVSAFVKRNSEWLLDGELPTVREQWSRKCLKERHSACSTFSIFELNSNTEKTTLLVLNYSDDDDDFDVVDYFAVSTDDDADDVDEGENNC</sequence>
<accession>A0A0N4VEM2</accession>
<protein>
    <submittedName>
        <fullName evidence="3">DDE-1 domain-containing protein</fullName>
    </submittedName>
</protein>
<keyword evidence="2" id="KW-1185">Reference proteome</keyword>